<name>A0A2R6PI96_ACTCC</name>
<accession>A0A2R6PI96</accession>
<dbReference type="PANTHER" id="PTHR33130">
    <property type="entry name" value="PUTATIVE (DUF1639)-RELATED"/>
    <property type="match status" value="1"/>
</dbReference>
<feature type="compositionally biased region" description="Basic and acidic residues" evidence="1">
    <location>
        <begin position="58"/>
        <end position="68"/>
    </location>
</feature>
<dbReference type="InterPro" id="IPR012438">
    <property type="entry name" value="DUF1639"/>
</dbReference>
<dbReference type="Proteomes" id="UP000241394">
    <property type="component" value="Chromosome LG25"/>
</dbReference>
<evidence type="ECO:0000313" key="3">
    <source>
        <dbReference type="Proteomes" id="UP000241394"/>
    </source>
</evidence>
<organism evidence="2 3">
    <name type="scientific">Actinidia chinensis var. chinensis</name>
    <name type="common">Chinese soft-hair kiwi</name>
    <dbReference type="NCBI Taxonomy" id="1590841"/>
    <lineage>
        <taxon>Eukaryota</taxon>
        <taxon>Viridiplantae</taxon>
        <taxon>Streptophyta</taxon>
        <taxon>Embryophyta</taxon>
        <taxon>Tracheophyta</taxon>
        <taxon>Spermatophyta</taxon>
        <taxon>Magnoliopsida</taxon>
        <taxon>eudicotyledons</taxon>
        <taxon>Gunneridae</taxon>
        <taxon>Pentapetalae</taxon>
        <taxon>asterids</taxon>
        <taxon>Ericales</taxon>
        <taxon>Actinidiaceae</taxon>
        <taxon>Actinidia</taxon>
    </lineage>
</organism>
<dbReference type="PANTHER" id="PTHR33130:SF40">
    <property type="entry name" value="CHROMOGRANIN (DUF1639)"/>
    <property type="match status" value="1"/>
</dbReference>
<reference evidence="2 3" key="1">
    <citation type="submission" date="2017-07" db="EMBL/GenBank/DDBJ databases">
        <title>An improved, manually edited Actinidia chinensis var. chinensis (kiwifruit) genome highlights the challenges associated with draft genomes and gene prediction in plants.</title>
        <authorList>
            <person name="Pilkington S."/>
            <person name="Crowhurst R."/>
            <person name="Hilario E."/>
            <person name="Nardozza S."/>
            <person name="Fraser L."/>
            <person name="Peng Y."/>
            <person name="Gunaseelan K."/>
            <person name="Simpson R."/>
            <person name="Tahir J."/>
            <person name="Deroles S."/>
            <person name="Templeton K."/>
            <person name="Luo Z."/>
            <person name="Davy M."/>
            <person name="Cheng C."/>
            <person name="Mcneilage M."/>
            <person name="Scaglione D."/>
            <person name="Liu Y."/>
            <person name="Zhang Q."/>
            <person name="Datson P."/>
            <person name="De Silva N."/>
            <person name="Gardiner S."/>
            <person name="Bassett H."/>
            <person name="Chagne D."/>
            <person name="Mccallum J."/>
            <person name="Dzierzon H."/>
            <person name="Deng C."/>
            <person name="Wang Y.-Y."/>
            <person name="Barron N."/>
            <person name="Manako K."/>
            <person name="Bowen J."/>
            <person name="Foster T."/>
            <person name="Erridge Z."/>
            <person name="Tiffin H."/>
            <person name="Waite C."/>
            <person name="Davies K."/>
            <person name="Grierson E."/>
            <person name="Laing W."/>
            <person name="Kirk R."/>
            <person name="Chen X."/>
            <person name="Wood M."/>
            <person name="Montefiori M."/>
            <person name="Brummell D."/>
            <person name="Schwinn K."/>
            <person name="Catanach A."/>
            <person name="Fullerton C."/>
            <person name="Li D."/>
            <person name="Meiyalaghan S."/>
            <person name="Nieuwenhuizen N."/>
            <person name="Read N."/>
            <person name="Prakash R."/>
            <person name="Hunter D."/>
            <person name="Zhang H."/>
            <person name="Mckenzie M."/>
            <person name="Knabel M."/>
            <person name="Harris A."/>
            <person name="Allan A."/>
            <person name="Chen A."/>
            <person name="Janssen B."/>
            <person name="Plunkett B."/>
            <person name="Dwamena C."/>
            <person name="Voogd C."/>
            <person name="Leif D."/>
            <person name="Lafferty D."/>
            <person name="Souleyre E."/>
            <person name="Varkonyi-Gasic E."/>
            <person name="Gambi F."/>
            <person name="Hanley J."/>
            <person name="Yao J.-L."/>
            <person name="Cheung J."/>
            <person name="David K."/>
            <person name="Warren B."/>
            <person name="Marsh K."/>
            <person name="Snowden K."/>
            <person name="Lin-Wang K."/>
            <person name="Brian L."/>
            <person name="Martinez-Sanchez M."/>
            <person name="Wang M."/>
            <person name="Ileperuma N."/>
            <person name="Macnee N."/>
            <person name="Campin R."/>
            <person name="Mcatee P."/>
            <person name="Drummond R."/>
            <person name="Espley R."/>
            <person name="Ireland H."/>
            <person name="Wu R."/>
            <person name="Atkinson R."/>
            <person name="Karunairetnam S."/>
            <person name="Bulley S."/>
            <person name="Chunkath S."/>
            <person name="Hanley Z."/>
            <person name="Storey R."/>
            <person name="Thrimawithana A."/>
            <person name="Thomson S."/>
            <person name="David C."/>
            <person name="Testolin R."/>
        </authorList>
    </citation>
    <scope>NUCLEOTIDE SEQUENCE [LARGE SCALE GENOMIC DNA]</scope>
    <source>
        <strain evidence="3">cv. Red5</strain>
        <tissue evidence="2">Young leaf</tissue>
    </source>
</reference>
<dbReference type="OMA" id="MNADCFI"/>
<dbReference type="AlphaFoldDB" id="A0A2R6PI96"/>
<dbReference type="OrthoDB" id="909814at2759"/>
<sequence length="321" mass="36260">MATAPVKSNPLYNLSLPLLRWDHKNQINTNHRYRRPFETVEHRRSPPSEQDSVVRGGSRNESDSENRNLEAGSRNRFSFASCFSQKEQSQLAVLERERGEVGGEREKEKVVELQDEVKGEESVAKPWNLRPRKAIAKDVAAIGRVSKNGEVLETPLTVREITELPSAENLPKSTRLRGFAEGHGSEKRKFWIALSREEIEEDVYAMTGSKPARRPKKRPKNIQKQLDNVFPGLYLAGITVDFYRVQDDLASRLCLGAEFVRIHSLFANRNENVGGAACFLGLEIGQGVHALDVPYACYDPFSCASCVWIHLSSRIEWKGVK</sequence>
<comment type="caution">
    <text evidence="2">The sequence shown here is derived from an EMBL/GenBank/DDBJ whole genome shotgun (WGS) entry which is preliminary data.</text>
</comment>
<keyword evidence="3" id="KW-1185">Reference proteome</keyword>
<dbReference type="Gramene" id="PSR91596">
    <property type="protein sequence ID" value="PSR91596"/>
    <property type="gene ID" value="CEY00_Acc28941"/>
</dbReference>
<evidence type="ECO:0000313" key="2">
    <source>
        <dbReference type="EMBL" id="PSR91596.1"/>
    </source>
</evidence>
<feature type="compositionally biased region" description="Basic and acidic residues" evidence="1">
    <location>
        <begin position="35"/>
        <end position="46"/>
    </location>
</feature>
<dbReference type="STRING" id="1590841.A0A2R6PI96"/>
<feature type="region of interest" description="Disordered" evidence="1">
    <location>
        <begin position="32"/>
        <end position="71"/>
    </location>
</feature>
<dbReference type="EMBL" id="NKQK01000025">
    <property type="protein sequence ID" value="PSR91596.1"/>
    <property type="molecule type" value="Genomic_DNA"/>
</dbReference>
<proteinExistence type="predicted"/>
<dbReference type="Pfam" id="PF07797">
    <property type="entry name" value="DUF1639"/>
    <property type="match status" value="1"/>
</dbReference>
<evidence type="ECO:0000256" key="1">
    <source>
        <dbReference type="SAM" id="MobiDB-lite"/>
    </source>
</evidence>
<dbReference type="InParanoid" id="A0A2R6PI96"/>
<reference evidence="3" key="2">
    <citation type="journal article" date="2018" name="BMC Genomics">
        <title>A manually annotated Actinidia chinensis var. chinensis (kiwifruit) genome highlights the challenges associated with draft genomes and gene prediction in plants.</title>
        <authorList>
            <person name="Pilkington S.M."/>
            <person name="Crowhurst R."/>
            <person name="Hilario E."/>
            <person name="Nardozza S."/>
            <person name="Fraser L."/>
            <person name="Peng Y."/>
            <person name="Gunaseelan K."/>
            <person name="Simpson R."/>
            <person name="Tahir J."/>
            <person name="Deroles S.C."/>
            <person name="Templeton K."/>
            <person name="Luo Z."/>
            <person name="Davy M."/>
            <person name="Cheng C."/>
            <person name="McNeilage M."/>
            <person name="Scaglione D."/>
            <person name="Liu Y."/>
            <person name="Zhang Q."/>
            <person name="Datson P."/>
            <person name="De Silva N."/>
            <person name="Gardiner S.E."/>
            <person name="Bassett H."/>
            <person name="Chagne D."/>
            <person name="McCallum J."/>
            <person name="Dzierzon H."/>
            <person name="Deng C."/>
            <person name="Wang Y.Y."/>
            <person name="Barron L."/>
            <person name="Manako K."/>
            <person name="Bowen J."/>
            <person name="Foster T.M."/>
            <person name="Erridge Z.A."/>
            <person name="Tiffin H."/>
            <person name="Waite C.N."/>
            <person name="Davies K.M."/>
            <person name="Grierson E.P."/>
            <person name="Laing W.A."/>
            <person name="Kirk R."/>
            <person name="Chen X."/>
            <person name="Wood M."/>
            <person name="Montefiori M."/>
            <person name="Brummell D.A."/>
            <person name="Schwinn K.E."/>
            <person name="Catanach A."/>
            <person name="Fullerton C."/>
            <person name="Li D."/>
            <person name="Meiyalaghan S."/>
            <person name="Nieuwenhuizen N."/>
            <person name="Read N."/>
            <person name="Prakash R."/>
            <person name="Hunter D."/>
            <person name="Zhang H."/>
            <person name="McKenzie M."/>
            <person name="Knabel M."/>
            <person name="Harris A."/>
            <person name="Allan A.C."/>
            <person name="Gleave A."/>
            <person name="Chen A."/>
            <person name="Janssen B.J."/>
            <person name="Plunkett B."/>
            <person name="Ampomah-Dwamena C."/>
            <person name="Voogd C."/>
            <person name="Leif D."/>
            <person name="Lafferty D."/>
            <person name="Souleyre E.J.F."/>
            <person name="Varkonyi-Gasic E."/>
            <person name="Gambi F."/>
            <person name="Hanley J."/>
            <person name="Yao J.L."/>
            <person name="Cheung J."/>
            <person name="David K.M."/>
            <person name="Warren B."/>
            <person name="Marsh K."/>
            <person name="Snowden K.C."/>
            <person name="Lin-Wang K."/>
            <person name="Brian L."/>
            <person name="Martinez-Sanchez M."/>
            <person name="Wang M."/>
            <person name="Ileperuma N."/>
            <person name="Macnee N."/>
            <person name="Campin R."/>
            <person name="McAtee P."/>
            <person name="Drummond R.S.M."/>
            <person name="Espley R.V."/>
            <person name="Ireland H.S."/>
            <person name="Wu R."/>
            <person name="Atkinson R.G."/>
            <person name="Karunairetnam S."/>
            <person name="Bulley S."/>
            <person name="Chunkath S."/>
            <person name="Hanley Z."/>
            <person name="Storey R."/>
            <person name="Thrimawithana A.H."/>
            <person name="Thomson S."/>
            <person name="David C."/>
            <person name="Testolin R."/>
            <person name="Huang H."/>
            <person name="Hellens R.P."/>
            <person name="Schaffer R.J."/>
        </authorList>
    </citation>
    <scope>NUCLEOTIDE SEQUENCE [LARGE SCALE GENOMIC DNA]</scope>
    <source>
        <strain evidence="3">cv. Red5</strain>
    </source>
</reference>
<dbReference type="FunCoup" id="A0A2R6PI96">
    <property type="interactions" value="4"/>
</dbReference>
<protein>
    <submittedName>
        <fullName evidence="2">Classical arabinogalactan protein</fullName>
    </submittedName>
</protein>
<gene>
    <name evidence="2" type="ORF">CEY00_Acc28941</name>
</gene>